<feature type="region of interest" description="Disordered" evidence="1">
    <location>
        <begin position="312"/>
        <end position="352"/>
    </location>
</feature>
<dbReference type="RefSeq" id="WP_289456724.1">
    <property type="nucleotide sequence ID" value="NZ_JAUCGQ010000003.1"/>
</dbReference>
<evidence type="ECO:0000313" key="2">
    <source>
        <dbReference type="EMBL" id="MDM7856506.1"/>
    </source>
</evidence>
<proteinExistence type="predicted"/>
<accession>A0ABT7SJZ1</accession>
<dbReference type="Proteomes" id="UP001529338">
    <property type="component" value="Unassembled WGS sequence"/>
</dbReference>
<dbReference type="InterPro" id="IPR021522">
    <property type="entry name" value="MctB"/>
</dbReference>
<feature type="compositionally biased region" description="Low complexity" evidence="1">
    <location>
        <begin position="336"/>
        <end position="352"/>
    </location>
</feature>
<keyword evidence="3" id="KW-1185">Reference proteome</keyword>
<comment type="caution">
    <text evidence="2">The sequence shown here is derived from an EMBL/GenBank/DDBJ whole genome shotgun (WGS) entry which is preliminary data.</text>
</comment>
<protein>
    <submittedName>
        <fullName evidence="2">Copper transporter</fullName>
    </submittedName>
</protein>
<name>A0ABT7SJZ1_9CELL</name>
<reference evidence="2 3" key="1">
    <citation type="submission" date="2023-06" db="EMBL/GenBank/DDBJ databases">
        <title>Cellulomonas sp. MW4 Whole genome sequence.</title>
        <authorList>
            <person name="Park S."/>
        </authorList>
    </citation>
    <scope>NUCLEOTIDE SEQUENCE [LARGE SCALE GENOMIC DNA]</scope>
    <source>
        <strain evidence="2 3">MW4</strain>
    </source>
</reference>
<evidence type="ECO:0000256" key="1">
    <source>
        <dbReference type="SAM" id="MobiDB-lite"/>
    </source>
</evidence>
<organism evidence="2 3">
    <name type="scientific">Cellulomonas alba</name>
    <dbReference type="NCBI Taxonomy" id="3053467"/>
    <lineage>
        <taxon>Bacteria</taxon>
        <taxon>Bacillati</taxon>
        <taxon>Actinomycetota</taxon>
        <taxon>Actinomycetes</taxon>
        <taxon>Micrococcales</taxon>
        <taxon>Cellulomonadaceae</taxon>
        <taxon>Cellulomonas</taxon>
    </lineage>
</organism>
<evidence type="ECO:0000313" key="3">
    <source>
        <dbReference type="Proteomes" id="UP001529338"/>
    </source>
</evidence>
<dbReference type="EMBL" id="JAUCGQ010000003">
    <property type="protein sequence ID" value="MDM7856506.1"/>
    <property type="molecule type" value="Genomic_DNA"/>
</dbReference>
<dbReference type="Pfam" id="PF11382">
    <property type="entry name" value="MctB"/>
    <property type="match status" value="1"/>
</dbReference>
<gene>
    <name evidence="2" type="ORF">QRT04_16325</name>
</gene>
<sequence length="352" mass="35903">MIDFRYHVVSLISVFLALAVGIALGAGPLKETIGDTLTGQVQQLRSEKDDLRTQLDGANGDLADATTYIDATAGRMLPGSLPGRRVAVVLLGDVPAKQHGAIDDRLGQAGATVSAEVTLGASWTDPGQRSYRQALVSQMLPHLQIAPDAAASAEEQLATALVEGLVQSDPADPDKLSDDAHDVLDILSSKSAGTPLIAVKKEVAAPADAVVVIAVPTEASTGQTQASPAPSTETVAAQLAVVVAAQRYSTGAVLADGPRGSDSLTDAVLSDDTLSDTVTTVSSTDEVPGQVSVPLALAARIAAVNGHYGFGSDETPLPPPAELQPINRVPSSDQGVTVPPTSKPTPTHGSKG</sequence>